<dbReference type="GO" id="GO:0005524">
    <property type="term" value="F:ATP binding"/>
    <property type="evidence" value="ECO:0007669"/>
    <property type="project" value="UniProtKB-KW"/>
</dbReference>
<dbReference type="InterPro" id="IPR032823">
    <property type="entry name" value="BCA_ABC_TP_C"/>
</dbReference>
<dbReference type="InterPro" id="IPR027417">
    <property type="entry name" value="P-loop_NTPase"/>
</dbReference>
<evidence type="ECO:0000313" key="5">
    <source>
        <dbReference type="EMBL" id="UUI76258.1"/>
    </source>
</evidence>
<dbReference type="PANTHER" id="PTHR45772">
    <property type="entry name" value="CONSERVED COMPONENT OF ABC TRANSPORTER FOR NATURAL AMINO ACIDS-RELATED"/>
    <property type="match status" value="1"/>
</dbReference>
<dbReference type="InterPro" id="IPR003593">
    <property type="entry name" value="AAA+_ATPase"/>
</dbReference>
<dbReference type="SMART" id="SM00382">
    <property type="entry name" value="AAA"/>
    <property type="match status" value="1"/>
</dbReference>
<evidence type="ECO:0000256" key="2">
    <source>
        <dbReference type="ARBA" id="ARBA00022741"/>
    </source>
</evidence>
<dbReference type="RefSeq" id="WP_227570503.1">
    <property type="nucleotide sequence ID" value="NZ_CP101988.1"/>
</dbReference>
<dbReference type="PROSITE" id="PS50893">
    <property type="entry name" value="ABC_TRANSPORTER_2"/>
    <property type="match status" value="1"/>
</dbReference>
<proteinExistence type="predicted"/>
<keyword evidence="6" id="KW-1185">Reference proteome</keyword>
<evidence type="ECO:0000313" key="6">
    <source>
        <dbReference type="Proteomes" id="UP001316189"/>
    </source>
</evidence>
<dbReference type="CDD" id="cd03219">
    <property type="entry name" value="ABC_Mj1267_LivG_branched"/>
    <property type="match status" value="1"/>
</dbReference>
<gene>
    <name evidence="5" type="ORF">NP064_05005</name>
</gene>
<evidence type="ECO:0000256" key="1">
    <source>
        <dbReference type="ARBA" id="ARBA00022448"/>
    </source>
</evidence>
<dbReference type="Pfam" id="PF00005">
    <property type="entry name" value="ABC_tran"/>
    <property type="match status" value="1"/>
</dbReference>
<evidence type="ECO:0000259" key="4">
    <source>
        <dbReference type="PROSITE" id="PS50893"/>
    </source>
</evidence>
<evidence type="ECO:0000256" key="3">
    <source>
        <dbReference type="ARBA" id="ARBA00022840"/>
    </source>
</evidence>
<dbReference type="InterPro" id="IPR003439">
    <property type="entry name" value="ABC_transporter-like_ATP-bd"/>
</dbReference>
<dbReference type="Gene3D" id="3.40.50.300">
    <property type="entry name" value="P-loop containing nucleotide triphosphate hydrolases"/>
    <property type="match status" value="1"/>
</dbReference>
<reference evidence="5 6" key="1">
    <citation type="submission" date="2022-07" db="EMBL/GenBank/DDBJ databases">
        <title>Novel species in genus cellulomonas.</title>
        <authorList>
            <person name="Ye L."/>
        </authorList>
    </citation>
    <scope>NUCLEOTIDE SEQUENCE [LARGE SCALE GENOMIC DNA]</scope>
    <source>
        <strain evidence="6">zg-Y338</strain>
    </source>
</reference>
<name>A0ABY5L2H4_9CELL</name>
<feature type="domain" description="ABC transporter" evidence="4">
    <location>
        <begin position="15"/>
        <end position="261"/>
    </location>
</feature>
<dbReference type="InterPro" id="IPR051120">
    <property type="entry name" value="ABC_AA/LPS_Transport"/>
</dbReference>
<sequence>MSRSAAPATAATTRLSLHDVSVRFGGVVALDHVDLTVSDGEVVGLIGPNGAGKTTLFNVVCGIVRPTSGEVRIGASSRPPVTHRLVRDGVARTLQGLGLFAGLTVRANVMAGLSTAAPGMLAAALGAPRAARHERTAERRADDALDALGIRDTAGRLPGDLPYPVRKRVALARALVSDPALLLLDEPAGGLGAADITELAQTVRDLAATRGCAILLVEHHVDLVMSLCDRVAVLDFGRLIADATPAEVQSDPAVVEAYLGIEADVAPHGGGGPR</sequence>
<protein>
    <submittedName>
        <fullName evidence="5">ABC transporter ATP-binding protein</fullName>
    </submittedName>
</protein>
<dbReference type="SUPFAM" id="SSF52540">
    <property type="entry name" value="P-loop containing nucleoside triphosphate hydrolases"/>
    <property type="match status" value="1"/>
</dbReference>
<organism evidence="5 6">
    <name type="scientific">Cellulomonas chengniuliangii</name>
    <dbReference type="NCBI Taxonomy" id="2968084"/>
    <lineage>
        <taxon>Bacteria</taxon>
        <taxon>Bacillati</taxon>
        <taxon>Actinomycetota</taxon>
        <taxon>Actinomycetes</taxon>
        <taxon>Micrococcales</taxon>
        <taxon>Cellulomonadaceae</taxon>
        <taxon>Cellulomonas</taxon>
    </lineage>
</organism>
<keyword evidence="2" id="KW-0547">Nucleotide-binding</keyword>
<accession>A0ABY5L2H4</accession>
<keyword evidence="3 5" id="KW-0067">ATP-binding</keyword>
<keyword evidence="1" id="KW-0813">Transport</keyword>
<dbReference type="Pfam" id="PF12399">
    <property type="entry name" value="BCA_ABC_TP_C"/>
    <property type="match status" value="1"/>
</dbReference>
<dbReference type="EMBL" id="CP101988">
    <property type="protein sequence ID" value="UUI76258.1"/>
    <property type="molecule type" value="Genomic_DNA"/>
</dbReference>
<dbReference type="Proteomes" id="UP001316189">
    <property type="component" value="Chromosome"/>
</dbReference>